<name>R0LH53_ANAPL</name>
<proteinExistence type="predicted"/>
<reference evidence="2" key="1">
    <citation type="journal article" date="2013" name="Nat. Genet.">
        <title>The duck genome and transcriptome provide insight into an avian influenza virus reservoir species.</title>
        <authorList>
            <person name="Huang Y."/>
            <person name="Li Y."/>
            <person name="Burt D.W."/>
            <person name="Chen H."/>
            <person name="Zhang Y."/>
            <person name="Qian W."/>
            <person name="Kim H."/>
            <person name="Gan S."/>
            <person name="Zhao Y."/>
            <person name="Li J."/>
            <person name="Yi K."/>
            <person name="Feng H."/>
            <person name="Zhu P."/>
            <person name="Li B."/>
            <person name="Liu Q."/>
            <person name="Fairley S."/>
            <person name="Magor K.E."/>
            <person name="Du Z."/>
            <person name="Hu X."/>
            <person name="Goodman L."/>
            <person name="Tafer H."/>
            <person name="Vignal A."/>
            <person name="Lee T."/>
            <person name="Kim K.W."/>
            <person name="Sheng Z."/>
            <person name="An Y."/>
            <person name="Searle S."/>
            <person name="Herrero J."/>
            <person name="Groenen M.A."/>
            <person name="Crooijmans R.P."/>
            <person name="Faraut T."/>
            <person name="Cai Q."/>
            <person name="Webster R.G."/>
            <person name="Aldridge J.R."/>
            <person name="Warren W.C."/>
            <person name="Bartschat S."/>
            <person name="Kehr S."/>
            <person name="Marz M."/>
            <person name="Stadler P.F."/>
            <person name="Smith J."/>
            <person name="Kraus R.H."/>
            <person name="Zhao Y."/>
            <person name="Ren L."/>
            <person name="Fei J."/>
            <person name="Morisson M."/>
            <person name="Kaiser P."/>
            <person name="Griffin D.K."/>
            <person name="Rao M."/>
            <person name="Pitel F."/>
            <person name="Wang J."/>
            <person name="Li N."/>
        </authorList>
    </citation>
    <scope>NUCLEOTIDE SEQUENCE [LARGE SCALE GENOMIC DNA]</scope>
</reference>
<dbReference type="EMBL" id="KB743149">
    <property type="protein sequence ID" value="EOB00880.1"/>
    <property type="molecule type" value="Genomic_DNA"/>
</dbReference>
<dbReference type="AlphaFoldDB" id="R0LH53"/>
<organism evidence="1 2">
    <name type="scientific">Anas platyrhynchos</name>
    <name type="common">Mallard</name>
    <name type="synonym">Anas boschas</name>
    <dbReference type="NCBI Taxonomy" id="8839"/>
    <lineage>
        <taxon>Eukaryota</taxon>
        <taxon>Metazoa</taxon>
        <taxon>Chordata</taxon>
        <taxon>Craniata</taxon>
        <taxon>Vertebrata</taxon>
        <taxon>Euteleostomi</taxon>
        <taxon>Archelosauria</taxon>
        <taxon>Archosauria</taxon>
        <taxon>Dinosauria</taxon>
        <taxon>Saurischia</taxon>
        <taxon>Theropoda</taxon>
        <taxon>Coelurosauria</taxon>
        <taxon>Aves</taxon>
        <taxon>Neognathae</taxon>
        <taxon>Galloanserae</taxon>
        <taxon>Anseriformes</taxon>
        <taxon>Anatidae</taxon>
        <taxon>Anatinae</taxon>
        <taxon>Anas</taxon>
    </lineage>
</organism>
<evidence type="ECO:0000313" key="2">
    <source>
        <dbReference type="Proteomes" id="UP000296049"/>
    </source>
</evidence>
<sequence length="315" mass="34723">MSLVLNSVREAAVMEQIWVVQYPANSLGASQGSPNVRGEPSCPRLQTCPGPYRPNCGVGSREFPEQKPVCMAALWKKTQGLGRLLLFFWGESKYTSVSVCKKQVIICTGQATVTLRAEAPPVLLPLDDSWVPYVERGSMRLVIEKFNISPWGSSPCLSQLRQVLDAFDFSQGLILYCTTAVLIHYGHGCSMCAVCVCVSFNNQSSKEQRLHERTDQQAFVVAVSEDQSFHGVFEGRSTSTYKETSDNATINFQKVRPGWCLKALSISQTTLLCQHNCAACAPWSSYSILPRDSSYKRSSSFARAVVAVGLMHKTA</sequence>
<keyword evidence="2" id="KW-1185">Reference proteome</keyword>
<dbReference type="Proteomes" id="UP000296049">
    <property type="component" value="Unassembled WGS sequence"/>
</dbReference>
<gene>
    <name evidence="1" type="ORF">Anapl_15550</name>
</gene>
<accession>R0LH53</accession>
<evidence type="ECO:0000313" key="1">
    <source>
        <dbReference type="EMBL" id="EOB00880.1"/>
    </source>
</evidence>
<protein>
    <submittedName>
        <fullName evidence="1">Uncharacterized protein</fullName>
    </submittedName>
</protein>